<evidence type="ECO:0000313" key="2">
    <source>
        <dbReference type="Proteomes" id="UP000194664"/>
    </source>
</evidence>
<sequence length="84" mass="8777">MTQDTNTVVASAATQNDVLPTDQLSVLGTLMTPTGPRAILRTSNGHVRTVSVGDRTFNGQVVAIGETRVILNGLVGQTVLDMPS</sequence>
<keyword evidence="2" id="KW-1185">Reference proteome</keyword>
<gene>
    <name evidence="1" type="ORF">BVC71_12100</name>
</gene>
<protein>
    <recommendedName>
        <fullName evidence="3">Pilus assembly protein PilP</fullName>
    </recommendedName>
</protein>
<name>A0A251WX16_9RHOB</name>
<accession>A0A251WX16</accession>
<dbReference type="Proteomes" id="UP000194664">
    <property type="component" value="Unassembled WGS sequence"/>
</dbReference>
<dbReference type="Gene3D" id="2.30.30.830">
    <property type="match status" value="1"/>
</dbReference>
<reference evidence="1 2" key="1">
    <citation type="submission" date="2016-12" db="EMBL/GenBank/DDBJ databases">
        <title>The draft genome sequence of HSLHS2.</title>
        <authorList>
            <person name="Hu D."/>
            <person name="Wang L."/>
            <person name="Shao Z."/>
        </authorList>
    </citation>
    <scope>NUCLEOTIDE SEQUENCE [LARGE SCALE GENOMIC DNA]</scope>
    <source>
        <strain evidence="1">MCCC 1A06712</strain>
    </source>
</reference>
<evidence type="ECO:0000313" key="1">
    <source>
        <dbReference type="EMBL" id="OUD08668.1"/>
    </source>
</evidence>
<organism evidence="1 2">
    <name type="scientific">Marivivens niveibacter</name>
    <dbReference type="NCBI Taxonomy" id="1930667"/>
    <lineage>
        <taxon>Bacteria</taxon>
        <taxon>Pseudomonadati</taxon>
        <taxon>Pseudomonadota</taxon>
        <taxon>Alphaproteobacteria</taxon>
        <taxon>Rhodobacterales</taxon>
        <taxon>Paracoccaceae</taxon>
        <taxon>Marivivens group</taxon>
        <taxon>Marivivens</taxon>
    </lineage>
</organism>
<dbReference type="AlphaFoldDB" id="A0A251WX16"/>
<dbReference type="RefSeq" id="WP_086451938.1">
    <property type="nucleotide sequence ID" value="NZ_MSPP01000004.1"/>
</dbReference>
<comment type="caution">
    <text evidence="1">The sequence shown here is derived from an EMBL/GenBank/DDBJ whole genome shotgun (WGS) entry which is preliminary data.</text>
</comment>
<dbReference type="OrthoDB" id="7860232at2"/>
<proteinExistence type="predicted"/>
<dbReference type="EMBL" id="MSPP01000004">
    <property type="protein sequence ID" value="OUD08668.1"/>
    <property type="molecule type" value="Genomic_DNA"/>
</dbReference>
<evidence type="ECO:0008006" key="3">
    <source>
        <dbReference type="Google" id="ProtNLM"/>
    </source>
</evidence>